<reference evidence="1" key="1">
    <citation type="journal article" date="2013" name="Nat. Commun.">
        <title>Whole-genome sequencing of Oryza brachyantha reveals mechanisms underlying Oryza genome evolution.</title>
        <authorList>
            <person name="Chen J."/>
            <person name="Huang Q."/>
            <person name="Gao D."/>
            <person name="Wang J."/>
            <person name="Lang Y."/>
            <person name="Liu T."/>
            <person name="Li B."/>
            <person name="Bai Z."/>
            <person name="Luis Goicoechea J."/>
            <person name="Liang C."/>
            <person name="Chen C."/>
            <person name="Zhang W."/>
            <person name="Sun S."/>
            <person name="Liao Y."/>
            <person name="Zhang X."/>
            <person name="Yang L."/>
            <person name="Song C."/>
            <person name="Wang M."/>
            <person name="Shi J."/>
            <person name="Liu G."/>
            <person name="Liu J."/>
            <person name="Zhou H."/>
            <person name="Zhou W."/>
            <person name="Yu Q."/>
            <person name="An N."/>
            <person name="Chen Y."/>
            <person name="Cai Q."/>
            <person name="Wang B."/>
            <person name="Liu B."/>
            <person name="Min J."/>
            <person name="Huang Y."/>
            <person name="Wu H."/>
            <person name="Li Z."/>
            <person name="Zhang Y."/>
            <person name="Yin Y."/>
            <person name="Song W."/>
            <person name="Jiang J."/>
            <person name="Jackson S.A."/>
            <person name="Wing R.A."/>
            <person name="Wang J."/>
            <person name="Chen M."/>
        </authorList>
    </citation>
    <scope>NUCLEOTIDE SEQUENCE [LARGE SCALE GENOMIC DNA]</scope>
    <source>
        <strain evidence="1">cv. IRGC 101232</strain>
    </source>
</reference>
<evidence type="ECO:0000313" key="2">
    <source>
        <dbReference type="Proteomes" id="UP000006038"/>
    </source>
</evidence>
<evidence type="ECO:0000313" key="1">
    <source>
        <dbReference type="EnsemblPlants" id="OB12G15630.1"/>
    </source>
</evidence>
<dbReference type="AlphaFoldDB" id="J3NC55"/>
<keyword evidence="2" id="KW-1185">Reference proteome</keyword>
<reference evidence="1" key="2">
    <citation type="submission" date="2013-04" db="UniProtKB">
        <authorList>
            <consortium name="EnsemblPlants"/>
        </authorList>
    </citation>
    <scope>IDENTIFICATION</scope>
</reference>
<accession>J3NC55</accession>
<name>J3NC55_ORYBR</name>
<dbReference type="Gramene" id="OB12G15630.1">
    <property type="protein sequence ID" value="OB12G15630.1"/>
    <property type="gene ID" value="OB12G15630"/>
</dbReference>
<dbReference type="EnsemblPlants" id="OB12G15630.1">
    <property type="protein sequence ID" value="OB12G15630.1"/>
    <property type="gene ID" value="OB12G15630"/>
</dbReference>
<dbReference type="HOGENOM" id="CLU_2945392_0_0_1"/>
<protein>
    <submittedName>
        <fullName evidence="1">Uncharacterized protein</fullName>
    </submittedName>
</protein>
<organism evidence="1">
    <name type="scientific">Oryza brachyantha</name>
    <name type="common">malo sina</name>
    <dbReference type="NCBI Taxonomy" id="4533"/>
    <lineage>
        <taxon>Eukaryota</taxon>
        <taxon>Viridiplantae</taxon>
        <taxon>Streptophyta</taxon>
        <taxon>Embryophyta</taxon>
        <taxon>Tracheophyta</taxon>
        <taxon>Spermatophyta</taxon>
        <taxon>Magnoliopsida</taxon>
        <taxon>Liliopsida</taxon>
        <taxon>Poales</taxon>
        <taxon>Poaceae</taxon>
        <taxon>BOP clade</taxon>
        <taxon>Oryzoideae</taxon>
        <taxon>Oryzeae</taxon>
        <taxon>Oryzinae</taxon>
        <taxon>Oryza</taxon>
    </lineage>
</organism>
<proteinExistence type="predicted"/>
<dbReference type="Proteomes" id="UP000006038">
    <property type="component" value="Chromosome 12"/>
</dbReference>
<sequence>MQVDGLLLYSSPPSREYKYNLWVALIACCKPLKSILQVTVHLSSCSCRFSQILLYHYVIC</sequence>